<evidence type="ECO:0000259" key="7">
    <source>
        <dbReference type="PROSITE" id="PS50887"/>
    </source>
</evidence>
<keyword evidence="2" id="KW-0238">DNA-binding</keyword>
<dbReference type="Proteomes" id="UP001057134">
    <property type="component" value="Chromosome"/>
</dbReference>
<accession>A0ABY4RRI9</accession>
<name>A0ABY4RRI9_9BACL</name>
<dbReference type="InterPro" id="IPR000160">
    <property type="entry name" value="GGDEF_dom"/>
</dbReference>
<feature type="transmembrane region" description="Helical" evidence="5">
    <location>
        <begin position="12"/>
        <end position="31"/>
    </location>
</feature>
<proteinExistence type="predicted"/>
<keyword evidence="3" id="KW-0804">Transcription</keyword>
<evidence type="ECO:0000256" key="5">
    <source>
        <dbReference type="SAM" id="Phobius"/>
    </source>
</evidence>
<dbReference type="RefSeq" id="WP_249860825.1">
    <property type="nucleotide sequence ID" value="NZ_CP027059.1"/>
</dbReference>
<dbReference type="InterPro" id="IPR009057">
    <property type="entry name" value="Homeodomain-like_sf"/>
</dbReference>
<keyword evidence="9" id="KW-1185">Reference proteome</keyword>
<evidence type="ECO:0000256" key="1">
    <source>
        <dbReference type="ARBA" id="ARBA00023015"/>
    </source>
</evidence>
<keyword evidence="5" id="KW-0812">Transmembrane</keyword>
<evidence type="ECO:0000256" key="3">
    <source>
        <dbReference type="ARBA" id="ARBA00023163"/>
    </source>
</evidence>
<dbReference type="PANTHER" id="PTHR43280:SF28">
    <property type="entry name" value="HTH-TYPE TRANSCRIPTIONAL ACTIVATOR RHAS"/>
    <property type="match status" value="1"/>
</dbReference>
<reference evidence="8" key="1">
    <citation type="submission" date="2018-02" db="EMBL/GenBank/DDBJ databases">
        <authorList>
            <person name="Kim S.-K."/>
            <person name="Jung H.-I."/>
            <person name="Lee S.-W."/>
        </authorList>
    </citation>
    <scope>NUCLEOTIDE SEQUENCE</scope>
    <source>
        <strain evidence="8">SK3146</strain>
    </source>
</reference>
<dbReference type="PROSITE" id="PS00041">
    <property type="entry name" value="HTH_ARAC_FAMILY_1"/>
    <property type="match status" value="1"/>
</dbReference>
<dbReference type="PROSITE" id="PS50887">
    <property type="entry name" value="GGDEF"/>
    <property type="match status" value="1"/>
</dbReference>
<dbReference type="InterPro" id="IPR018060">
    <property type="entry name" value="HTH_AraC"/>
</dbReference>
<evidence type="ECO:0000256" key="4">
    <source>
        <dbReference type="SAM" id="Coils"/>
    </source>
</evidence>
<dbReference type="SUPFAM" id="SSF46689">
    <property type="entry name" value="Homeodomain-like"/>
    <property type="match status" value="1"/>
</dbReference>
<dbReference type="Gene3D" id="1.10.10.60">
    <property type="entry name" value="Homeodomain-like"/>
    <property type="match status" value="1"/>
</dbReference>
<evidence type="ECO:0000313" key="9">
    <source>
        <dbReference type="Proteomes" id="UP001057134"/>
    </source>
</evidence>
<dbReference type="PROSITE" id="PS01124">
    <property type="entry name" value="HTH_ARAC_FAMILY_2"/>
    <property type="match status" value="1"/>
</dbReference>
<keyword evidence="4" id="KW-0175">Coiled coil</keyword>
<feature type="coiled-coil region" evidence="4">
    <location>
        <begin position="330"/>
        <end position="357"/>
    </location>
</feature>
<reference evidence="8" key="2">
    <citation type="journal article" date="2021" name="J Anim Sci Technol">
        <title>Complete genome sequence of Paenibacillus konkukensis sp. nov. SK3146 as a potential probiotic strain.</title>
        <authorList>
            <person name="Jung H.I."/>
            <person name="Park S."/>
            <person name="Niu K.M."/>
            <person name="Lee S.W."/>
            <person name="Kothari D."/>
            <person name="Yi K.J."/>
            <person name="Kim S.K."/>
        </authorList>
    </citation>
    <scope>NUCLEOTIDE SEQUENCE</scope>
    <source>
        <strain evidence="8">SK3146</strain>
    </source>
</reference>
<dbReference type="Pfam" id="PF12833">
    <property type="entry name" value="HTH_18"/>
    <property type="match status" value="1"/>
</dbReference>
<sequence>MRLQRSKKAQTLIIMLLLTSLCILSMGYTVYRIATNTLTQEIQNAYRMSLLQTQERVEAYFKQIDQSLLQFEKLPALDELLSLPEGSNNLEILSLLETMMSIQTSIDDVDDIALYRLDTRKLYSTNRQVTSFQQDYQAVISRFAKLNRNSAFFNAFIDDTPTTIYIRKLPIFQSTPPFYIVVHLNQQFFDHMLGSGQEIKGNYFILDEYDRLLQNRGDLDDETIARDVIPVVTERKSDSGGLFTAYLPPSQKGWTFGFAISNQELFRKIADIRNVIFLIGGIILTLAALATVLSTNRLWRGWNDIVTLLDDPVSVRHAKPTMPGIQDDEFREIYDKLQQIKETRDELKEQVKELTPEIKEAFIYNMLQKGLRSEEDLDKCQRYEIPLLFGGYSCLCVEIDQYKSMAEQYSDRDLFYFRSGVSKVIQEIIDSKGRGFVSYTGEGRFAAMLSLQDSGDGSPPGDRQARKETIREAAVEIRDFIERYFPYTVSIGVSLFRKDYAYLNLSAEEAENALKHKLVTGTNEVIPTDEFIPGDSVGSAAAPVSFKELADDLIYAIRSLDRESACRCADRIGTLQGLRTINYQRLQSQLTEMVFSIFRSVGGTLRRPPSEPLMSELLQLTTLEEWIGWLKSQAIEPLIGELAEEHREHMHQVADQLTEYIRRHNEENIRLDSCCKALNVPASVGRQALKEIHDSTFSDFLLQSRIEKAREWLLHTGMSVEEIASRLQYSNSQNFSRTFKKSVGLPPGQFRKESKAI</sequence>
<dbReference type="InterPro" id="IPR018062">
    <property type="entry name" value="HTH_AraC-typ_CS"/>
</dbReference>
<dbReference type="PANTHER" id="PTHR43280">
    <property type="entry name" value="ARAC-FAMILY TRANSCRIPTIONAL REGULATOR"/>
    <property type="match status" value="1"/>
</dbReference>
<feature type="domain" description="HTH araC/xylS-type" evidence="6">
    <location>
        <begin position="655"/>
        <end position="753"/>
    </location>
</feature>
<evidence type="ECO:0000313" key="8">
    <source>
        <dbReference type="EMBL" id="UQZ85156.1"/>
    </source>
</evidence>
<evidence type="ECO:0000259" key="6">
    <source>
        <dbReference type="PROSITE" id="PS01124"/>
    </source>
</evidence>
<evidence type="ECO:0000256" key="2">
    <source>
        <dbReference type="ARBA" id="ARBA00023125"/>
    </source>
</evidence>
<dbReference type="SMART" id="SM00342">
    <property type="entry name" value="HTH_ARAC"/>
    <property type="match status" value="1"/>
</dbReference>
<keyword evidence="5" id="KW-0472">Membrane</keyword>
<feature type="domain" description="GGDEF" evidence="7">
    <location>
        <begin position="390"/>
        <end position="530"/>
    </location>
</feature>
<protein>
    <submittedName>
        <fullName evidence="8">HTH-type transcriptional regulator YesS</fullName>
    </submittedName>
</protein>
<keyword evidence="1" id="KW-0805">Transcription regulation</keyword>
<keyword evidence="5" id="KW-1133">Transmembrane helix</keyword>
<dbReference type="EMBL" id="CP027059">
    <property type="protein sequence ID" value="UQZ85156.1"/>
    <property type="molecule type" value="Genomic_DNA"/>
</dbReference>
<gene>
    <name evidence="8" type="primary">yesS_47</name>
    <name evidence="8" type="ORF">SK3146_04439</name>
</gene>
<organism evidence="8 9">
    <name type="scientific">Paenibacillus konkukensis</name>
    <dbReference type="NCBI Taxonomy" id="2020716"/>
    <lineage>
        <taxon>Bacteria</taxon>
        <taxon>Bacillati</taxon>
        <taxon>Bacillota</taxon>
        <taxon>Bacilli</taxon>
        <taxon>Bacillales</taxon>
        <taxon>Paenibacillaceae</taxon>
        <taxon>Paenibacillus</taxon>
    </lineage>
</organism>